<evidence type="ECO:0000256" key="1">
    <source>
        <dbReference type="ARBA" id="ARBA00005564"/>
    </source>
</evidence>
<feature type="compositionally biased region" description="Low complexity" evidence="2">
    <location>
        <begin position="342"/>
        <end position="357"/>
    </location>
</feature>
<dbReference type="PANTHER" id="PTHR30344:SF1">
    <property type="entry name" value="6-PHOSPHOGLUCONOLACTONASE"/>
    <property type="match status" value="1"/>
</dbReference>
<reference evidence="3 4" key="1">
    <citation type="journal article" date="2019" name="Int. J. Syst. Evol. Microbiol.">
        <title>The Global Catalogue of Microorganisms (GCM) 10K type strain sequencing project: providing services to taxonomists for standard genome sequencing and annotation.</title>
        <authorList>
            <consortium name="The Broad Institute Genomics Platform"/>
            <consortium name="The Broad Institute Genome Sequencing Center for Infectious Disease"/>
            <person name="Wu L."/>
            <person name="Ma J."/>
        </authorList>
    </citation>
    <scope>NUCLEOTIDE SEQUENCE [LARGE SCALE GENOMIC DNA]</scope>
    <source>
        <strain evidence="3 4">JCM 16009</strain>
    </source>
</reference>
<evidence type="ECO:0000313" key="4">
    <source>
        <dbReference type="Proteomes" id="UP001500449"/>
    </source>
</evidence>
<dbReference type="EMBL" id="BAAAQK010000001">
    <property type="protein sequence ID" value="GAA1826516.1"/>
    <property type="molecule type" value="Genomic_DNA"/>
</dbReference>
<gene>
    <name evidence="3" type="ORF">GCM10009836_00150</name>
</gene>
<sequence>MTDVLVGCFTADLWRYFTRPDTDTTISSRGIERLVLDDDTGALRHTGVVADGVSSPQYLALHPRLPVLYAAEFARPGRISVLDLGPGGLARRTTVESLGGMAVAVDVDPAGEVAYVAHLDDGALTACLLDERGGIREVRPVVAGTAQPVTQQRFAYRGSGSKLHQVRVTPDGGGLVVADVGTDSVVTYPAGGDRADPSGRIGFPEASFPRHVEFHPSGRVAYVVGEGDATLYVLHARDHVPVGIAAAHRLVPEGTTALPSELHLHPDGRTLYIGLRRANAIAVLDVDDEGGVRLRGHEPSRGRNPRAVRVSPSGRHLLVGNWDSNTVVAFGIGEDGRPRPVGEPVEVPSPSSFAFTS</sequence>
<comment type="caution">
    <text evidence="3">The sequence shown here is derived from an EMBL/GenBank/DDBJ whole genome shotgun (WGS) entry which is preliminary data.</text>
</comment>
<evidence type="ECO:0000256" key="2">
    <source>
        <dbReference type="SAM" id="MobiDB-lite"/>
    </source>
</evidence>
<dbReference type="InterPro" id="IPR019405">
    <property type="entry name" value="Lactonase_7-beta_prop"/>
</dbReference>
<dbReference type="InterPro" id="IPR015943">
    <property type="entry name" value="WD40/YVTN_repeat-like_dom_sf"/>
</dbReference>
<dbReference type="InterPro" id="IPR011048">
    <property type="entry name" value="Haem_d1_sf"/>
</dbReference>
<accession>A0ABN2MGH1</accession>
<comment type="similarity">
    <text evidence="1">Belongs to the cycloisomerase 2 family.</text>
</comment>
<organism evidence="3 4">
    <name type="scientific">Pseudonocardia ailaonensis</name>
    <dbReference type="NCBI Taxonomy" id="367279"/>
    <lineage>
        <taxon>Bacteria</taxon>
        <taxon>Bacillati</taxon>
        <taxon>Actinomycetota</taxon>
        <taxon>Actinomycetes</taxon>
        <taxon>Pseudonocardiales</taxon>
        <taxon>Pseudonocardiaceae</taxon>
        <taxon>Pseudonocardia</taxon>
    </lineage>
</organism>
<dbReference type="InterPro" id="IPR050282">
    <property type="entry name" value="Cycloisomerase_2"/>
</dbReference>
<feature type="region of interest" description="Disordered" evidence="2">
    <location>
        <begin position="334"/>
        <end position="357"/>
    </location>
</feature>
<dbReference type="Pfam" id="PF10282">
    <property type="entry name" value="Lactonase"/>
    <property type="match status" value="1"/>
</dbReference>
<protein>
    <submittedName>
        <fullName evidence="3">Lactonase family protein</fullName>
    </submittedName>
</protein>
<dbReference type="SUPFAM" id="SSF51004">
    <property type="entry name" value="C-terminal (heme d1) domain of cytochrome cd1-nitrite reductase"/>
    <property type="match status" value="1"/>
</dbReference>
<evidence type="ECO:0000313" key="3">
    <source>
        <dbReference type="EMBL" id="GAA1826516.1"/>
    </source>
</evidence>
<proteinExistence type="inferred from homology"/>
<dbReference type="Gene3D" id="2.130.10.10">
    <property type="entry name" value="YVTN repeat-like/Quinoprotein amine dehydrogenase"/>
    <property type="match status" value="1"/>
</dbReference>
<dbReference type="Proteomes" id="UP001500449">
    <property type="component" value="Unassembled WGS sequence"/>
</dbReference>
<dbReference type="PANTHER" id="PTHR30344">
    <property type="entry name" value="6-PHOSPHOGLUCONOLACTONASE-RELATED"/>
    <property type="match status" value="1"/>
</dbReference>
<dbReference type="RefSeq" id="WP_344411396.1">
    <property type="nucleotide sequence ID" value="NZ_BAAAQK010000001.1"/>
</dbReference>
<keyword evidence="4" id="KW-1185">Reference proteome</keyword>
<name>A0ABN2MGH1_9PSEU</name>